<gene>
    <name evidence="1" type="ORF">ERS008460_02810</name>
</gene>
<proteinExistence type="predicted"/>
<protein>
    <submittedName>
        <fullName evidence="1">Bacteriophage tail fiber protein</fullName>
    </submittedName>
</protein>
<name>A0A0T9UHG5_YERAE</name>
<accession>A0A0T9UHG5</accession>
<dbReference type="RefSeq" id="WP_050126239.1">
    <property type="nucleotide sequence ID" value="NZ_CQEM01000013.1"/>
</dbReference>
<evidence type="ECO:0000313" key="2">
    <source>
        <dbReference type="Proteomes" id="UP000040088"/>
    </source>
</evidence>
<dbReference type="Proteomes" id="UP000040088">
    <property type="component" value="Unassembled WGS sequence"/>
</dbReference>
<dbReference type="EMBL" id="CQEM01000013">
    <property type="protein sequence ID" value="CNL42002.1"/>
    <property type="molecule type" value="Genomic_DNA"/>
</dbReference>
<dbReference type="AlphaFoldDB" id="A0A0T9UHG5"/>
<organism evidence="1 2">
    <name type="scientific">Yersinia aleksiciae</name>
    <dbReference type="NCBI Taxonomy" id="263819"/>
    <lineage>
        <taxon>Bacteria</taxon>
        <taxon>Pseudomonadati</taxon>
        <taxon>Pseudomonadota</taxon>
        <taxon>Gammaproteobacteria</taxon>
        <taxon>Enterobacterales</taxon>
        <taxon>Yersiniaceae</taxon>
        <taxon>Yersinia</taxon>
    </lineage>
</organism>
<evidence type="ECO:0000313" key="1">
    <source>
        <dbReference type="EMBL" id="CNL42002.1"/>
    </source>
</evidence>
<reference evidence="2" key="1">
    <citation type="submission" date="2015-03" db="EMBL/GenBank/DDBJ databases">
        <authorList>
            <consortium name="Pathogen Informatics"/>
        </authorList>
    </citation>
    <scope>NUCLEOTIDE SEQUENCE [LARGE SCALE GENOMIC DNA]</scope>
    <source>
        <strain evidence="2">IP27925</strain>
    </source>
</reference>
<sequence length="256" mass="27067">MQKIGDIPNTRADINGEFTDGNVAGGVPPTILPAEWFNTLQRELMNVLSAADIDADSAKFNQVAAAISKLISNGIDDSDFLQAANHLKEIKNAGTAAVAETLANLGLGDVAKRTIGSGSVNIPDIEIADARYKLASYIPPLSRVWLSGEYTPVLNTATIVSHGLTIADPLKCRADVLLKCVVANNGYAVGETAIGFAVWVQSTTILPPTPLLTGSKIQLNSGSQGTGGLLITNRSSGGNAIVINPSEWRYIFRIFY</sequence>